<evidence type="ECO:0000313" key="2">
    <source>
        <dbReference type="Proteomes" id="UP000524237"/>
    </source>
</evidence>
<protein>
    <submittedName>
        <fullName evidence="1">Uncharacterized protein</fullName>
    </submittedName>
</protein>
<proteinExistence type="predicted"/>
<name>A0A7W3JTN0_9MICO</name>
<sequence>MFVTPVIFALSVFAPQVSAARVSEVRESQELRTQSEFHGTPTNLSIGRRREFWFAMEESSQPANFPVLDFRELGSCSSRLSSDPYTFASPRVISVDPFTVFLLRNLENAHLWTVQSGPQRHRLACRL</sequence>
<keyword evidence="2" id="KW-1185">Reference proteome</keyword>
<evidence type="ECO:0000313" key="1">
    <source>
        <dbReference type="EMBL" id="MBA8829061.1"/>
    </source>
</evidence>
<gene>
    <name evidence="1" type="ORF">FB555_001159</name>
</gene>
<reference evidence="1 2" key="1">
    <citation type="submission" date="2020-07" db="EMBL/GenBank/DDBJ databases">
        <title>Sequencing the genomes of 1000 actinobacteria strains.</title>
        <authorList>
            <person name="Klenk H.-P."/>
        </authorList>
    </citation>
    <scope>NUCLEOTIDE SEQUENCE [LARGE SCALE GENOMIC DNA]</scope>
    <source>
        <strain evidence="1 2">DSM 23737</strain>
    </source>
</reference>
<comment type="caution">
    <text evidence="1">The sequence shown here is derived from an EMBL/GenBank/DDBJ whole genome shotgun (WGS) entry which is preliminary data.</text>
</comment>
<dbReference type="EMBL" id="JACGWU010000002">
    <property type="protein sequence ID" value="MBA8829061.1"/>
    <property type="molecule type" value="Genomic_DNA"/>
</dbReference>
<accession>A0A7W3JTN0</accession>
<dbReference type="Proteomes" id="UP000524237">
    <property type="component" value="Unassembled WGS sequence"/>
</dbReference>
<dbReference type="AlphaFoldDB" id="A0A7W3JTN0"/>
<organism evidence="1 2">
    <name type="scientific">Alpinimonas psychrophila</name>
    <dbReference type="NCBI Taxonomy" id="748908"/>
    <lineage>
        <taxon>Bacteria</taxon>
        <taxon>Bacillati</taxon>
        <taxon>Actinomycetota</taxon>
        <taxon>Actinomycetes</taxon>
        <taxon>Micrococcales</taxon>
        <taxon>Microbacteriaceae</taxon>
        <taxon>Alpinimonas</taxon>
    </lineage>
</organism>